<sequence length="63" mass="7279">MIQQNIKQLETELWDAADDLRANSKLTAAEYKDPLLGLVLINMEKYIKGFNNGYLLKQQKPKL</sequence>
<dbReference type="GO" id="GO:0032259">
    <property type="term" value="P:methylation"/>
    <property type="evidence" value="ECO:0007669"/>
    <property type="project" value="UniProtKB-KW"/>
</dbReference>
<dbReference type="GO" id="GO:0009307">
    <property type="term" value="P:DNA restriction-modification system"/>
    <property type="evidence" value="ECO:0007669"/>
    <property type="project" value="UniProtKB-KW"/>
</dbReference>
<comment type="caution">
    <text evidence="4">The sequence shown here is derived from an EMBL/GenBank/DDBJ whole genome shotgun (WGS) entry which is preliminary data.</text>
</comment>
<dbReference type="AlphaFoldDB" id="M7N0D3"/>
<evidence type="ECO:0000313" key="4">
    <source>
        <dbReference type="EMBL" id="EMQ95204.1"/>
    </source>
</evidence>
<dbReference type="InterPro" id="IPR038333">
    <property type="entry name" value="T1MK-like_N_sf"/>
</dbReference>
<dbReference type="Gene3D" id="1.20.1260.30">
    <property type="match status" value="1"/>
</dbReference>
<evidence type="ECO:0000259" key="3">
    <source>
        <dbReference type="Pfam" id="PF12161"/>
    </source>
</evidence>
<protein>
    <submittedName>
        <fullName evidence="4">Type I restriction-modification system, DNA-methyltransferase subunit M</fullName>
    </submittedName>
</protein>
<dbReference type="eggNOG" id="COG0286">
    <property type="taxonomic scope" value="Bacteria"/>
</dbReference>
<reference evidence="4 5" key="1">
    <citation type="submission" date="2012-12" db="EMBL/GenBank/DDBJ databases">
        <title>Genome assembly of Formosa sp. AK20.</title>
        <authorList>
            <person name="Kumar R."/>
            <person name="Khatri I."/>
            <person name="Vaidya B."/>
            <person name="Subramanian S."/>
            <person name="Pinnaka A."/>
        </authorList>
    </citation>
    <scope>NUCLEOTIDE SEQUENCE [LARGE SCALE GENOMIC DNA]</scope>
    <source>
        <strain evidence="4 5">AK20</strain>
    </source>
</reference>
<keyword evidence="2" id="KW-0680">Restriction system</keyword>
<feature type="domain" description="N6 adenine-specific DNA methyltransferase N-terminal" evidence="3">
    <location>
        <begin position="9"/>
        <end position="41"/>
    </location>
</feature>
<dbReference type="GO" id="GO:0008168">
    <property type="term" value="F:methyltransferase activity"/>
    <property type="evidence" value="ECO:0007669"/>
    <property type="project" value="UniProtKB-KW"/>
</dbReference>
<proteinExistence type="inferred from homology"/>
<dbReference type="EMBL" id="ANLA01000009">
    <property type="protein sequence ID" value="EMQ95204.1"/>
    <property type="molecule type" value="Genomic_DNA"/>
</dbReference>
<dbReference type="GeneID" id="98642736"/>
<dbReference type="Pfam" id="PF12161">
    <property type="entry name" value="HsdM_N"/>
    <property type="match status" value="1"/>
</dbReference>
<gene>
    <name evidence="4" type="ORF">D778_02725</name>
</gene>
<dbReference type="Proteomes" id="UP000012024">
    <property type="component" value="Unassembled WGS sequence"/>
</dbReference>
<keyword evidence="4" id="KW-0808">Transferase</keyword>
<accession>M7N0D3</accession>
<dbReference type="RefSeq" id="WP_007648893.1">
    <property type="nucleotide sequence ID" value="NZ_ANLA01000009.1"/>
</dbReference>
<keyword evidence="5" id="KW-1185">Reference proteome</keyword>
<evidence type="ECO:0000256" key="2">
    <source>
        <dbReference type="ARBA" id="ARBA00022747"/>
    </source>
</evidence>
<organism evidence="4 5">
    <name type="scientific">Xanthomarina gelatinilytica</name>
    <dbReference type="NCBI Taxonomy" id="1137281"/>
    <lineage>
        <taxon>Bacteria</taxon>
        <taxon>Pseudomonadati</taxon>
        <taxon>Bacteroidota</taxon>
        <taxon>Flavobacteriia</taxon>
        <taxon>Flavobacteriales</taxon>
        <taxon>Flavobacteriaceae</taxon>
        <taxon>Xanthomarina</taxon>
    </lineage>
</organism>
<dbReference type="PATRIC" id="fig|1137281.3.peg.1315"/>
<evidence type="ECO:0000256" key="1">
    <source>
        <dbReference type="ARBA" id="ARBA00006594"/>
    </source>
</evidence>
<keyword evidence="4" id="KW-0489">Methyltransferase</keyword>
<dbReference type="OrthoDB" id="9814572at2"/>
<evidence type="ECO:0000313" key="5">
    <source>
        <dbReference type="Proteomes" id="UP000012024"/>
    </source>
</evidence>
<name>M7N0D3_9FLAO</name>
<dbReference type="InterPro" id="IPR022749">
    <property type="entry name" value="D12N6_MeTrfase_N"/>
</dbReference>
<comment type="similarity">
    <text evidence="1">Belongs to the N(4)/N(6)-methyltransferase family.</text>
</comment>